<dbReference type="Pfam" id="PF01548">
    <property type="entry name" value="DEDD_Tnp_IS110"/>
    <property type="match status" value="1"/>
</dbReference>
<dbReference type="InterPro" id="IPR002525">
    <property type="entry name" value="Transp_IS110-like_N"/>
</dbReference>
<name>A0ABT3MV65_9GAMM</name>
<accession>A0ABT3MV65</accession>
<evidence type="ECO:0000313" key="3">
    <source>
        <dbReference type="EMBL" id="MCW7553275.1"/>
    </source>
</evidence>
<organism evidence="3 4">
    <name type="scientific">Endozoicomonas gorgoniicola</name>
    <dbReference type="NCBI Taxonomy" id="1234144"/>
    <lineage>
        <taxon>Bacteria</taxon>
        <taxon>Pseudomonadati</taxon>
        <taxon>Pseudomonadota</taxon>
        <taxon>Gammaproteobacteria</taxon>
        <taxon>Oceanospirillales</taxon>
        <taxon>Endozoicomonadaceae</taxon>
        <taxon>Endozoicomonas</taxon>
    </lineage>
</organism>
<proteinExistence type="predicted"/>
<feature type="domain" description="Transposase IS116/IS110/IS902 C-terminal" evidence="2">
    <location>
        <begin position="297"/>
        <end position="380"/>
    </location>
</feature>
<evidence type="ECO:0000259" key="1">
    <source>
        <dbReference type="Pfam" id="PF01548"/>
    </source>
</evidence>
<gene>
    <name evidence="3" type="ORF">NX722_11620</name>
</gene>
<dbReference type="EMBL" id="JAPFCC010000001">
    <property type="protein sequence ID" value="MCW7553275.1"/>
    <property type="molecule type" value="Genomic_DNA"/>
</dbReference>
<evidence type="ECO:0000313" key="4">
    <source>
        <dbReference type="Proteomes" id="UP001209854"/>
    </source>
</evidence>
<dbReference type="NCBIfam" id="NF033542">
    <property type="entry name" value="transpos_IS110"/>
    <property type="match status" value="1"/>
</dbReference>
<dbReference type="RefSeq" id="WP_262568113.1">
    <property type="nucleotide sequence ID" value="NZ_JAPFCC010000001.1"/>
</dbReference>
<comment type="caution">
    <text evidence="3">The sequence shown here is derived from an EMBL/GenBank/DDBJ whole genome shotgun (WGS) entry which is preliminary data.</text>
</comment>
<reference evidence="3 4" key="1">
    <citation type="submission" date="2022-10" db="EMBL/GenBank/DDBJ databases">
        <title>High-quality genome sequences of two octocoral-associated bacteria, Endozoicomonas euniceicola EF212 and Endozoicomonas gorgoniicola PS125.</title>
        <authorList>
            <person name="Chiou Y.-J."/>
            <person name="Chen Y.-H."/>
        </authorList>
    </citation>
    <scope>NUCLEOTIDE SEQUENCE [LARGE SCALE GENOMIC DNA]</scope>
    <source>
        <strain evidence="3 4">PS125</strain>
    </source>
</reference>
<keyword evidence="4" id="KW-1185">Reference proteome</keyword>
<dbReference type="InterPro" id="IPR003346">
    <property type="entry name" value="Transposase_20"/>
</dbReference>
<dbReference type="PANTHER" id="PTHR33055">
    <property type="entry name" value="TRANSPOSASE FOR INSERTION SEQUENCE ELEMENT IS1111A"/>
    <property type="match status" value="1"/>
</dbReference>
<sequence>MKHNLNPAKVQKRISGHLKTVNLYAAGIDIGSEFHFVAVPKELDEQSVRSFACFTSDLEMMTQWLVKIGITTVVMESTGIYWIPAFEMLEEHGLDVKLVNARHVKNVPGRKSDVQDCQWLQQLHTHGLLEGAFRPEDQVCALRAYMRQRETLIRYRASHIQHMQKALRQMNLLLDNVVADITGKTGMGIILSILAGERDPEVLAKHRDSHCKKSEKVIAKSLHGHYRVEHLFALKQSVELYDFYEKQIEACDKALEDQLNQFDDKSESISLPAKRKSASAPAFDVRTHLYRVTGVDLTSIEGIEENTALKVVSEIGTDMSRWPTVKHFCSWLGLSPGNKISGGKVLSSKTKRIPNRAASALRMAALTLVSSKSALGAYYRRMRSKLGAPKAITATAHKLARLIYSMLKNGSEYVDRGQDYYEEQYRDRVIKNMRKRAEDMGYKLVEIETAAPS</sequence>
<dbReference type="InterPro" id="IPR047650">
    <property type="entry name" value="Transpos_IS110"/>
</dbReference>
<dbReference type="PANTHER" id="PTHR33055:SF13">
    <property type="entry name" value="TRANSPOSASE"/>
    <property type="match status" value="1"/>
</dbReference>
<dbReference type="Proteomes" id="UP001209854">
    <property type="component" value="Unassembled WGS sequence"/>
</dbReference>
<evidence type="ECO:0000259" key="2">
    <source>
        <dbReference type="Pfam" id="PF02371"/>
    </source>
</evidence>
<protein>
    <submittedName>
        <fullName evidence="3">IS110 family transposase</fullName>
    </submittedName>
</protein>
<feature type="domain" description="Transposase IS110-like N-terminal" evidence="1">
    <location>
        <begin position="26"/>
        <end position="170"/>
    </location>
</feature>
<dbReference type="Pfam" id="PF02371">
    <property type="entry name" value="Transposase_20"/>
    <property type="match status" value="1"/>
</dbReference>